<feature type="domain" description="Gfo/Idh/MocA-like oxidoreductase N-terminal" evidence="1">
    <location>
        <begin position="9"/>
        <end position="93"/>
    </location>
</feature>
<evidence type="ECO:0000259" key="1">
    <source>
        <dbReference type="Pfam" id="PF01408"/>
    </source>
</evidence>
<feature type="domain" description="GFO/IDH/MocA-like oxidoreductase" evidence="2">
    <location>
        <begin position="127"/>
        <end position="251"/>
    </location>
</feature>
<dbReference type="AlphaFoldDB" id="A0A0G1LUQ3"/>
<sequence length="333" mass="38140">MADKLAFLQIGLGSMGKRRIRNLFANGEKNVIGFDLSPERRKETEEKYGIKTIDDLTKLLDKDFDAIIISTPPNKHGDYIRFALKHKKHFFTEVSTSDDGYEDIFRAASSKIIKASSATMRHFFPIKTIKKLVSEGRIGKIFAYQYHMGQYLPDWHPWEDYRKVFFSKKETGACRELFPFELCWLNWLINSRVASISGSLGKVSDLDMDAEDVLAANLRYENNVFGNIMIDAISRKPVRNLRIMGSDGTLEWDWQDWIIKVYDAASKKTEVINAPKENPAAGYTTQSEAMHEEEIKAFLDAIYGRTPYPYTFEEDLLNLKTLYKLEAGGGVVL</sequence>
<reference evidence="3 4" key="1">
    <citation type="journal article" date="2015" name="Nature">
        <title>rRNA introns, odd ribosomes, and small enigmatic genomes across a large radiation of phyla.</title>
        <authorList>
            <person name="Brown C.T."/>
            <person name="Hug L.A."/>
            <person name="Thomas B.C."/>
            <person name="Sharon I."/>
            <person name="Castelle C.J."/>
            <person name="Singh A."/>
            <person name="Wilkins M.J."/>
            <person name="Williams K.H."/>
            <person name="Banfield J.F."/>
        </authorList>
    </citation>
    <scope>NUCLEOTIDE SEQUENCE [LARGE SCALE GENOMIC DNA]</scope>
</reference>
<dbReference type="PANTHER" id="PTHR43377">
    <property type="entry name" value="BILIVERDIN REDUCTASE A"/>
    <property type="match status" value="1"/>
</dbReference>
<evidence type="ECO:0000259" key="2">
    <source>
        <dbReference type="Pfam" id="PF22725"/>
    </source>
</evidence>
<dbReference type="InterPro" id="IPR036291">
    <property type="entry name" value="NAD(P)-bd_dom_sf"/>
</dbReference>
<comment type="caution">
    <text evidence="3">The sequence shown here is derived from an EMBL/GenBank/DDBJ whole genome shotgun (WGS) entry which is preliminary data.</text>
</comment>
<name>A0A0G1LUQ3_9BACT</name>
<dbReference type="InterPro" id="IPR000683">
    <property type="entry name" value="Gfo/Idh/MocA-like_OxRdtase_N"/>
</dbReference>
<dbReference type="Pfam" id="PF22725">
    <property type="entry name" value="GFO_IDH_MocA_C3"/>
    <property type="match status" value="1"/>
</dbReference>
<accession>A0A0G1LUQ3</accession>
<gene>
    <name evidence="3" type="ORF">UW55_C0003G0012</name>
</gene>
<dbReference type="Pfam" id="PF01408">
    <property type="entry name" value="GFO_IDH_MocA"/>
    <property type="match status" value="1"/>
</dbReference>
<organism evidence="3 4">
    <name type="scientific">Candidatus Giovannonibacteria bacterium GW2011_GWA2_44_26</name>
    <dbReference type="NCBI Taxonomy" id="1618648"/>
    <lineage>
        <taxon>Bacteria</taxon>
        <taxon>Candidatus Giovannoniibacteriota</taxon>
    </lineage>
</organism>
<dbReference type="InterPro" id="IPR055170">
    <property type="entry name" value="GFO_IDH_MocA-like_dom"/>
</dbReference>
<evidence type="ECO:0000313" key="4">
    <source>
        <dbReference type="Proteomes" id="UP000033945"/>
    </source>
</evidence>
<dbReference type="Gene3D" id="3.40.50.720">
    <property type="entry name" value="NAD(P)-binding Rossmann-like Domain"/>
    <property type="match status" value="1"/>
</dbReference>
<dbReference type="SUPFAM" id="SSF51735">
    <property type="entry name" value="NAD(P)-binding Rossmann-fold domains"/>
    <property type="match status" value="1"/>
</dbReference>
<evidence type="ECO:0000313" key="3">
    <source>
        <dbReference type="EMBL" id="KKT63444.1"/>
    </source>
</evidence>
<dbReference type="SUPFAM" id="SSF55347">
    <property type="entry name" value="Glyceraldehyde-3-phosphate dehydrogenase-like, C-terminal domain"/>
    <property type="match status" value="1"/>
</dbReference>
<dbReference type="Proteomes" id="UP000033945">
    <property type="component" value="Unassembled WGS sequence"/>
</dbReference>
<dbReference type="GO" id="GO:0000166">
    <property type="term" value="F:nucleotide binding"/>
    <property type="evidence" value="ECO:0007669"/>
    <property type="project" value="InterPro"/>
</dbReference>
<dbReference type="Gene3D" id="3.30.360.10">
    <property type="entry name" value="Dihydrodipicolinate Reductase, domain 2"/>
    <property type="match status" value="1"/>
</dbReference>
<proteinExistence type="predicted"/>
<dbReference type="EMBL" id="LCIT01000003">
    <property type="protein sequence ID" value="KKT63444.1"/>
    <property type="molecule type" value="Genomic_DNA"/>
</dbReference>
<dbReference type="InterPro" id="IPR051450">
    <property type="entry name" value="Gfo/Idh/MocA_Oxidoreductases"/>
</dbReference>
<protein>
    <submittedName>
        <fullName evidence="3">Oxidoreductase domain protein</fullName>
    </submittedName>
</protein>
<dbReference type="PANTHER" id="PTHR43377:SF1">
    <property type="entry name" value="BILIVERDIN REDUCTASE A"/>
    <property type="match status" value="1"/>
</dbReference>